<organism evidence="2 3">
    <name type="scientific">Paracraurococcus ruber</name>
    <dbReference type="NCBI Taxonomy" id="77675"/>
    <lineage>
        <taxon>Bacteria</taxon>
        <taxon>Pseudomonadati</taxon>
        <taxon>Pseudomonadota</taxon>
        <taxon>Alphaproteobacteria</taxon>
        <taxon>Acetobacterales</taxon>
        <taxon>Roseomonadaceae</taxon>
        <taxon>Paracraurococcus</taxon>
    </lineage>
</organism>
<dbReference type="InterPro" id="IPR017740">
    <property type="entry name" value="TssA-like"/>
</dbReference>
<dbReference type="EMBL" id="NRSG01000225">
    <property type="protein sequence ID" value="MBK1660896.1"/>
    <property type="molecule type" value="Genomic_DNA"/>
</dbReference>
<dbReference type="PANTHER" id="PTHR37951:SF1">
    <property type="entry name" value="TYPE VI SECRETION SYSTEM COMPONENT TSSA1"/>
    <property type="match status" value="1"/>
</dbReference>
<accession>A0ABS1D236</accession>
<evidence type="ECO:0000313" key="2">
    <source>
        <dbReference type="EMBL" id="MBK1660896.1"/>
    </source>
</evidence>
<dbReference type="Proteomes" id="UP000697995">
    <property type="component" value="Unassembled WGS sequence"/>
</dbReference>
<gene>
    <name evidence="2" type="ORF">CKO45_22000</name>
</gene>
<protein>
    <submittedName>
        <fullName evidence="2">Uncharacterized protein</fullName>
    </submittedName>
</protein>
<keyword evidence="3" id="KW-1185">Reference proteome</keyword>
<feature type="region of interest" description="Disordered" evidence="1">
    <location>
        <begin position="1"/>
        <end position="22"/>
    </location>
</feature>
<reference evidence="2 3" key="1">
    <citation type="journal article" date="2020" name="Microorganisms">
        <title>Osmotic Adaptation and Compatible Solute Biosynthesis of Phototrophic Bacteria as Revealed from Genome Analyses.</title>
        <authorList>
            <person name="Imhoff J.F."/>
            <person name="Rahn T."/>
            <person name="Kunzel S."/>
            <person name="Keller A."/>
            <person name="Neulinger S.C."/>
        </authorList>
    </citation>
    <scope>NUCLEOTIDE SEQUENCE [LARGE SCALE GENOMIC DNA]</scope>
    <source>
        <strain evidence="2 3">DSM 15382</strain>
    </source>
</reference>
<evidence type="ECO:0000256" key="1">
    <source>
        <dbReference type="SAM" id="MobiDB-lite"/>
    </source>
</evidence>
<proteinExistence type="predicted"/>
<feature type="non-terminal residue" evidence="2">
    <location>
        <position position="1"/>
    </location>
</feature>
<name>A0ABS1D236_9PROT</name>
<evidence type="ECO:0000313" key="3">
    <source>
        <dbReference type="Proteomes" id="UP000697995"/>
    </source>
</evidence>
<comment type="caution">
    <text evidence="2">The sequence shown here is derived from an EMBL/GenBank/DDBJ whole genome shotgun (WGS) entry which is preliminary data.</text>
</comment>
<sequence length="88" mass="9807">PMDALPPRLPNGLPSDLPHGPIPDREAAYQLLEEVAAYLERIEPHSPVPPLLRRAIGWGRMALPELLAELMQEEGGPFRLLRIARQAD</sequence>
<dbReference type="PANTHER" id="PTHR37951">
    <property type="entry name" value="CYTOPLASMIC PROTEIN-RELATED"/>
    <property type="match status" value="1"/>
</dbReference>